<dbReference type="SUPFAM" id="SSF110857">
    <property type="entry name" value="Gamma-glutamyl cyclotransferase-like"/>
    <property type="match status" value="1"/>
</dbReference>
<dbReference type="EC" id="4.3.2.7" evidence="1"/>
<dbReference type="Proteomes" id="UP000215377">
    <property type="component" value="Unassembled WGS sequence"/>
</dbReference>
<dbReference type="InterPro" id="IPR036568">
    <property type="entry name" value="GGCT-like_sf"/>
</dbReference>
<dbReference type="CDD" id="cd06661">
    <property type="entry name" value="GGCT_like"/>
    <property type="match status" value="1"/>
</dbReference>
<name>A0A225ND80_9RHOB</name>
<proteinExistence type="predicted"/>
<keyword evidence="2" id="KW-0456">Lyase</keyword>
<protein>
    <recommendedName>
        <fullName evidence="1">glutathione-specific gamma-glutamylcyclotransferase</fullName>
        <ecNumber evidence="1">4.3.2.7</ecNumber>
    </recommendedName>
</protein>
<dbReference type="EMBL" id="AQQR01000015">
    <property type="protein sequence ID" value="OWU69560.1"/>
    <property type="molecule type" value="Genomic_DNA"/>
</dbReference>
<dbReference type="PANTHER" id="PTHR12192:SF2">
    <property type="entry name" value="GLUTATHIONE-SPECIFIC GAMMA-GLUTAMYLCYCLOTRANSFERASE 2"/>
    <property type="match status" value="1"/>
</dbReference>
<evidence type="ECO:0000313" key="4">
    <source>
        <dbReference type="Proteomes" id="UP000215377"/>
    </source>
</evidence>
<reference evidence="3 4" key="1">
    <citation type="submission" date="2013-04" db="EMBL/GenBank/DDBJ databases">
        <title>Oceanicola sp. 22II1-22F33 Genome Sequencing.</title>
        <authorList>
            <person name="Lai Q."/>
            <person name="Li G."/>
            <person name="Shao Z."/>
        </authorList>
    </citation>
    <scope>NUCLEOTIDE SEQUENCE [LARGE SCALE GENOMIC DNA]</scope>
    <source>
        <strain evidence="3 4">22II1-22F33</strain>
    </source>
</reference>
<organism evidence="3 4">
    <name type="scientific">Marinibacterium profundimaris</name>
    <dbReference type="NCBI Taxonomy" id="1679460"/>
    <lineage>
        <taxon>Bacteria</taxon>
        <taxon>Pseudomonadati</taxon>
        <taxon>Pseudomonadota</taxon>
        <taxon>Alphaproteobacteria</taxon>
        <taxon>Rhodobacterales</taxon>
        <taxon>Paracoccaceae</taxon>
        <taxon>Marinibacterium</taxon>
    </lineage>
</organism>
<evidence type="ECO:0000313" key="3">
    <source>
        <dbReference type="EMBL" id="OWU69560.1"/>
    </source>
</evidence>
<dbReference type="GO" id="GO:0005737">
    <property type="term" value="C:cytoplasm"/>
    <property type="evidence" value="ECO:0007669"/>
    <property type="project" value="TreeGrafter"/>
</dbReference>
<dbReference type="InterPro" id="IPR013024">
    <property type="entry name" value="GGCT-like"/>
</dbReference>
<gene>
    <name evidence="3" type="ORF">ATO3_22270</name>
</gene>
<dbReference type="InterPro" id="IPR006840">
    <property type="entry name" value="ChaC"/>
</dbReference>
<evidence type="ECO:0000256" key="1">
    <source>
        <dbReference type="ARBA" id="ARBA00012344"/>
    </source>
</evidence>
<keyword evidence="4" id="KW-1185">Reference proteome</keyword>
<dbReference type="Pfam" id="PF04752">
    <property type="entry name" value="ChaC"/>
    <property type="match status" value="1"/>
</dbReference>
<dbReference type="PANTHER" id="PTHR12192">
    <property type="entry name" value="CATION TRANSPORT PROTEIN CHAC-RELATED"/>
    <property type="match status" value="1"/>
</dbReference>
<sequence length="231" mass="26116">MAGGQRELSLTPAHVALVHRDMTDEGQPPGLQPQTDEDYADWVSRILASHPAPDRPTQLFAYGSLIWRPEIEHLGEQGGILRGWRRSFCLRQWRFRGSPEYPGLMMSLDRGGRCQGVLFQLPDEDLETQFNTLFRREFTIKPNTNIPRWLNVQTDDGPMPALVFVMNRRAPQYAGDLTPEEIADVLSRSCGHLGTGAEYLLNTVMQLEARGMHDPGLWRLQELVAARIGPV</sequence>
<dbReference type="OrthoDB" id="9795692at2"/>
<dbReference type="GO" id="GO:0061928">
    <property type="term" value="F:glutathione specific gamma-glutamylcyclotransferase activity"/>
    <property type="evidence" value="ECO:0007669"/>
    <property type="project" value="UniProtKB-EC"/>
</dbReference>
<evidence type="ECO:0000256" key="2">
    <source>
        <dbReference type="ARBA" id="ARBA00023239"/>
    </source>
</evidence>
<dbReference type="GO" id="GO:0006751">
    <property type="term" value="P:glutathione catabolic process"/>
    <property type="evidence" value="ECO:0007669"/>
    <property type="project" value="InterPro"/>
</dbReference>
<dbReference type="AlphaFoldDB" id="A0A225ND80"/>
<accession>A0A225ND80</accession>
<comment type="caution">
    <text evidence="3">The sequence shown here is derived from an EMBL/GenBank/DDBJ whole genome shotgun (WGS) entry which is preliminary data.</text>
</comment>
<dbReference type="Gene3D" id="3.10.490.10">
    <property type="entry name" value="Gamma-glutamyl cyclotransferase-like"/>
    <property type="match status" value="1"/>
</dbReference>